<feature type="transmembrane region" description="Helical" evidence="1">
    <location>
        <begin position="86"/>
        <end position="106"/>
    </location>
</feature>
<protein>
    <submittedName>
        <fullName evidence="2">Uncharacterized protein</fullName>
    </submittedName>
</protein>
<sequence length="110" mass="12571">MMGGIAMNKEKALKKVQRRKTNQMDEMGLEIFLESGYGTIAGAVICLVLICIKAFYNQPIQDVFSVYCFIFCGQNMYKWLHQKEKLALFSGIIWGLVAIFLFIVYISKIS</sequence>
<evidence type="ECO:0000256" key="1">
    <source>
        <dbReference type="SAM" id="Phobius"/>
    </source>
</evidence>
<evidence type="ECO:0000313" key="3">
    <source>
        <dbReference type="Proteomes" id="UP000003100"/>
    </source>
</evidence>
<dbReference type="InterPro" id="IPR045620">
    <property type="entry name" value="DUF6442"/>
</dbReference>
<dbReference type="Pfam" id="PF20040">
    <property type="entry name" value="DUF6442"/>
    <property type="match status" value="1"/>
</dbReference>
<dbReference type="HOGENOM" id="CLU_172431_0_1_9"/>
<gene>
    <name evidence="2" type="ORF">RUMHYD_00005</name>
</gene>
<proteinExistence type="predicted"/>
<reference evidence="2 3" key="1">
    <citation type="submission" date="2009-01" db="EMBL/GenBank/DDBJ databases">
        <authorList>
            <person name="Fulton L."/>
            <person name="Clifton S."/>
            <person name="Fulton B."/>
            <person name="Xu J."/>
            <person name="Minx P."/>
            <person name="Pepin K.H."/>
            <person name="Johnson M."/>
            <person name="Bhonagiri V."/>
            <person name="Nash W.E."/>
            <person name="Mardis E.R."/>
            <person name="Wilson R.K."/>
        </authorList>
    </citation>
    <scope>NUCLEOTIDE SEQUENCE [LARGE SCALE GENOMIC DNA]</scope>
    <source>
        <strain evidence="3">DSM 10507 / JCM 14656 / S5a33</strain>
    </source>
</reference>
<evidence type="ECO:0000313" key="2">
    <source>
        <dbReference type="EMBL" id="EEG50948.1"/>
    </source>
</evidence>
<keyword evidence="1" id="KW-0812">Transmembrane</keyword>
<accession>C0CGP2</accession>
<keyword evidence="3" id="KW-1185">Reference proteome</keyword>
<dbReference type="EMBL" id="ACBZ01000002">
    <property type="protein sequence ID" value="EEG50948.1"/>
    <property type="molecule type" value="Genomic_DNA"/>
</dbReference>
<dbReference type="eggNOG" id="ENOG5033I6B">
    <property type="taxonomic scope" value="Bacteria"/>
</dbReference>
<dbReference type="Proteomes" id="UP000003100">
    <property type="component" value="Unassembled WGS sequence"/>
</dbReference>
<organism evidence="2 3">
    <name type="scientific">Blautia hydrogenotrophica (strain DSM 10507 / JCM 14656 / S5a33)</name>
    <name type="common">Ruminococcus hydrogenotrophicus</name>
    <dbReference type="NCBI Taxonomy" id="476272"/>
    <lineage>
        <taxon>Bacteria</taxon>
        <taxon>Bacillati</taxon>
        <taxon>Bacillota</taxon>
        <taxon>Clostridia</taxon>
        <taxon>Lachnospirales</taxon>
        <taxon>Lachnospiraceae</taxon>
        <taxon>Blautia</taxon>
    </lineage>
</organism>
<dbReference type="AlphaFoldDB" id="C0CGP2"/>
<name>C0CGP2_BLAHS</name>
<dbReference type="PATRIC" id="fig|476272.21.peg.3013"/>
<keyword evidence="1" id="KW-1133">Transmembrane helix</keyword>
<keyword evidence="1" id="KW-0472">Membrane</keyword>
<comment type="caution">
    <text evidence="2">The sequence shown here is derived from an EMBL/GenBank/DDBJ whole genome shotgun (WGS) entry which is preliminary data.</text>
</comment>
<feature type="transmembrane region" description="Helical" evidence="1">
    <location>
        <begin position="36"/>
        <end position="56"/>
    </location>
</feature>
<reference evidence="2 3" key="2">
    <citation type="submission" date="2009-02" db="EMBL/GenBank/DDBJ databases">
        <title>Draft genome sequence of Blautia hydrogenotrophica DSM 10507 (Ruminococcus hydrogenotrophicus DSM 10507).</title>
        <authorList>
            <person name="Sudarsanam P."/>
            <person name="Ley R."/>
            <person name="Guruge J."/>
            <person name="Turnbaugh P.J."/>
            <person name="Mahowald M."/>
            <person name="Liep D."/>
            <person name="Gordon J."/>
        </authorList>
    </citation>
    <scope>NUCLEOTIDE SEQUENCE [LARGE SCALE GENOMIC DNA]</scope>
    <source>
        <strain evidence="3">DSM 10507 / JCM 14656 / S5a33</strain>
    </source>
</reference>